<dbReference type="EMBL" id="AP027731">
    <property type="protein sequence ID" value="BDZ46470.1"/>
    <property type="molecule type" value="Genomic_DNA"/>
</dbReference>
<accession>A0ABM8GDU9</accession>
<protein>
    <recommendedName>
        <fullName evidence="4">ANTAR domain-containing protein</fullName>
    </recommendedName>
</protein>
<reference evidence="3" key="1">
    <citation type="journal article" date="2019" name="Int. J. Syst. Evol. Microbiol.">
        <title>The Global Catalogue of Microorganisms (GCM) 10K type strain sequencing project: providing services to taxonomists for standard genome sequencing and annotation.</title>
        <authorList>
            <consortium name="The Broad Institute Genomics Platform"/>
            <consortium name="The Broad Institute Genome Sequencing Center for Infectious Disease"/>
            <person name="Wu L."/>
            <person name="Ma J."/>
        </authorList>
    </citation>
    <scope>NUCLEOTIDE SEQUENCE [LARGE SCALE GENOMIC DNA]</scope>
    <source>
        <strain evidence="3">NBRC 108725</strain>
    </source>
</reference>
<gene>
    <name evidence="2" type="ORF">GCM10025866_23790</name>
</gene>
<evidence type="ECO:0008006" key="4">
    <source>
        <dbReference type="Google" id="ProtNLM"/>
    </source>
</evidence>
<evidence type="ECO:0000313" key="2">
    <source>
        <dbReference type="EMBL" id="BDZ46470.1"/>
    </source>
</evidence>
<keyword evidence="3" id="KW-1185">Reference proteome</keyword>
<name>A0ABM8GDU9_9MICO</name>
<organism evidence="2 3">
    <name type="scientific">Naasia aerilata</name>
    <dbReference type="NCBI Taxonomy" id="1162966"/>
    <lineage>
        <taxon>Bacteria</taxon>
        <taxon>Bacillati</taxon>
        <taxon>Actinomycetota</taxon>
        <taxon>Actinomycetes</taxon>
        <taxon>Micrococcales</taxon>
        <taxon>Microbacteriaceae</taxon>
        <taxon>Naasia</taxon>
    </lineage>
</organism>
<evidence type="ECO:0000256" key="1">
    <source>
        <dbReference type="SAM" id="MobiDB-lite"/>
    </source>
</evidence>
<proteinExistence type="predicted"/>
<dbReference type="Proteomes" id="UP001321498">
    <property type="component" value="Chromosome"/>
</dbReference>
<evidence type="ECO:0000313" key="3">
    <source>
        <dbReference type="Proteomes" id="UP001321498"/>
    </source>
</evidence>
<dbReference type="RefSeq" id="WP_286276527.1">
    <property type="nucleotide sequence ID" value="NZ_AP027731.1"/>
</dbReference>
<sequence length="91" mass="9635">MPDDSNPTRDDAVRLVTAVLAEGPESDLAVDIATDAIETHPPVEFAVDVADIAATSLQHLAEAEGASKEQLLQEITDRRTGADLGRPLSSR</sequence>
<feature type="region of interest" description="Disordered" evidence="1">
    <location>
        <begin position="71"/>
        <end position="91"/>
    </location>
</feature>